<dbReference type="AlphaFoldDB" id="A0A9D1K0B4"/>
<feature type="domain" description="DUF4097" evidence="1">
    <location>
        <begin position="229"/>
        <end position="371"/>
    </location>
</feature>
<dbReference type="Gene3D" id="2.160.20.120">
    <property type="match status" value="1"/>
</dbReference>
<dbReference type="Pfam" id="PF13349">
    <property type="entry name" value="DUF4097"/>
    <property type="match status" value="1"/>
</dbReference>
<proteinExistence type="predicted"/>
<evidence type="ECO:0000313" key="3">
    <source>
        <dbReference type="Proteomes" id="UP000824002"/>
    </source>
</evidence>
<sequence>MTKEAYLKAFLGALEPLSDDERRQLRDYYEEMLCDGLEQGLTEEECVAQFGDPVEAAAQFREEYSQESGAAQQTESGLVPMNRPAGEFHTLNLTAEDLRIEVEPRREADFRIVFTPDPEVDLIESEERDGVWYFRHKLKKRLFRGLFGFFRRGDSVLTVQVPASFNGTLLIQTSNAKIHYSSIQNLPRISLISSNGSVEAENAGAEDFYCKTSNAHIRLTKLQALSGGKLEAVTSNGKIQGDGLGFGQVFCKTCNSGISFSQVSCENLEAQTSNGRVDARDCAASRLISLISSNASVIGENLQADAITLTSSNGGISVRDLSGSHIALRTSNASITGTVRGDMREYATEGKTSNGSCNVPNLRYPDQQKDFSAVTSNGKIHVDFQP</sequence>
<accession>A0A9D1K0B4</accession>
<dbReference type="InterPro" id="IPR025164">
    <property type="entry name" value="Toastrack_DUF4097"/>
</dbReference>
<reference evidence="2" key="1">
    <citation type="submission" date="2020-10" db="EMBL/GenBank/DDBJ databases">
        <authorList>
            <person name="Gilroy R."/>
        </authorList>
    </citation>
    <scope>NUCLEOTIDE SEQUENCE</scope>
    <source>
        <strain evidence="2">CHK199-13235</strain>
    </source>
</reference>
<protein>
    <submittedName>
        <fullName evidence="2">DUF4097 family beta strand repeat protein</fullName>
    </submittedName>
</protein>
<name>A0A9D1K0B4_9FIRM</name>
<organism evidence="2 3">
    <name type="scientific">Candidatus Merdivicinus excrementipullorum</name>
    <dbReference type="NCBI Taxonomy" id="2840867"/>
    <lineage>
        <taxon>Bacteria</taxon>
        <taxon>Bacillati</taxon>
        <taxon>Bacillota</taxon>
        <taxon>Clostridia</taxon>
        <taxon>Eubacteriales</taxon>
        <taxon>Oscillospiraceae</taxon>
        <taxon>Oscillospiraceae incertae sedis</taxon>
        <taxon>Candidatus Merdivicinus</taxon>
    </lineage>
</organism>
<evidence type="ECO:0000313" key="2">
    <source>
        <dbReference type="EMBL" id="HIS77135.1"/>
    </source>
</evidence>
<evidence type="ECO:0000259" key="1">
    <source>
        <dbReference type="Pfam" id="PF13349"/>
    </source>
</evidence>
<reference evidence="2" key="2">
    <citation type="journal article" date="2021" name="PeerJ">
        <title>Extensive microbial diversity within the chicken gut microbiome revealed by metagenomics and culture.</title>
        <authorList>
            <person name="Gilroy R."/>
            <person name="Ravi A."/>
            <person name="Getino M."/>
            <person name="Pursley I."/>
            <person name="Horton D.L."/>
            <person name="Alikhan N.F."/>
            <person name="Baker D."/>
            <person name="Gharbi K."/>
            <person name="Hall N."/>
            <person name="Watson M."/>
            <person name="Adriaenssens E.M."/>
            <person name="Foster-Nyarko E."/>
            <person name="Jarju S."/>
            <person name="Secka A."/>
            <person name="Antonio M."/>
            <person name="Oren A."/>
            <person name="Chaudhuri R.R."/>
            <person name="La Ragione R."/>
            <person name="Hildebrand F."/>
            <person name="Pallen M.J."/>
        </authorList>
    </citation>
    <scope>NUCLEOTIDE SEQUENCE</scope>
    <source>
        <strain evidence="2">CHK199-13235</strain>
    </source>
</reference>
<dbReference type="Proteomes" id="UP000824002">
    <property type="component" value="Unassembled WGS sequence"/>
</dbReference>
<gene>
    <name evidence="2" type="ORF">IAB51_10085</name>
</gene>
<dbReference type="EMBL" id="DVJP01000067">
    <property type="protein sequence ID" value="HIS77135.1"/>
    <property type="molecule type" value="Genomic_DNA"/>
</dbReference>
<comment type="caution">
    <text evidence="2">The sequence shown here is derived from an EMBL/GenBank/DDBJ whole genome shotgun (WGS) entry which is preliminary data.</text>
</comment>
<dbReference type="Pfam" id="PF22564">
    <property type="entry name" value="HAAS"/>
    <property type="match status" value="1"/>
</dbReference>